<dbReference type="Proteomes" id="UP000649753">
    <property type="component" value="Unassembled WGS sequence"/>
</dbReference>
<gene>
    <name evidence="1" type="ORF">H4W31_006527</name>
</gene>
<sequence>MTEYSQEVVQRFHGTPEQVAAGRIEEPPARWQSNVIEDYDPAWPDRFAVAASSMKAALGDLIIDIEHVGSTSVPGLAAKPIIDIDLLLDDTTDESRYVPVLEGIGYRLLLREPWWHGHRMLVHPVGDANLHVWPQAAPEPTRHRLFRDWLRAHPQDRDLYAATKRRLARDTADRAGDYSLAKNDVIDQILARIFATTEERRRPGPD</sequence>
<dbReference type="AlphaFoldDB" id="A0A927R8Z1"/>
<dbReference type="Pfam" id="PF04229">
    <property type="entry name" value="GrpB"/>
    <property type="match status" value="1"/>
</dbReference>
<comment type="caution">
    <text evidence="1">The sequence shown here is derived from an EMBL/GenBank/DDBJ whole genome shotgun (WGS) entry which is preliminary data.</text>
</comment>
<dbReference type="RefSeq" id="WP_225945779.1">
    <property type="nucleotide sequence ID" value="NZ_JADBEB010000001.1"/>
</dbReference>
<dbReference type="EMBL" id="JADBEB010000001">
    <property type="protein sequence ID" value="MBE1490889.1"/>
    <property type="molecule type" value="Genomic_DNA"/>
</dbReference>
<dbReference type="SUPFAM" id="SSF81301">
    <property type="entry name" value="Nucleotidyltransferase"/>
    <property type="match status" value="1"/>
</dbReference>
<dbReference type="InterPro" id="IPR043519">
    <property type="entry name" value="NT_sf"/>
</dbReference>
<proteinExistence type="predicted"/>
<organism evidence="1 2">
    <name type="scientific">Plantactinospora soyae</name>
    <dbReference type="NCBI Taxonomy" id="1544732"/>
    <lineage>
        <taxon>Bacteria</taxon>
        <taxon>Bacillati</taxon>
        <taxon>Actinomycetota</taxon>
        <taxon>Actinomycetes</taxon>
        <taxon>Micromonosporales</taxon>
        <taxon>Micromonosporaceae</taxon>
        <taxon>Plantactinospora</taxon>
    </lineage>
</organism>
<name>A0A927R8Z1_9ACTN</name>
<dbReference type="InterPro" id="IPR007344">
    <property type="entry name" value="GrpB/CoaE"/>
</dbReference>
<protein>
    <submittedName>
        <fullName evidence="1">GrpB-like predicted nucleotidyltransferase (UPF0157 family)</fullName>
    </submittedName>
</protein>
<reference evidence="1" key="1">
    <citation type="submission" date="2020-10" db="EMBL/GenBank/DDBJ databases">
        <title>Sequencing the genomes of 1000 actinobacteria strains.</title>
        <authorList>
            <person name="Klenk H.-P."/>
        </authorList>
    </citation>
    <scope>NUCLEOTIDE SEQUENCE</scope>
    <source>
        <strain evidence="1">DSM 46832</strain>
    </source>
</reference>
<evidence type="ECO:0000313" key="2">
    <source>
        <dbReference type="Proteomes" id="UP000649753"/>
    </source>
</evidence>
<dbReference type="PANTHER" id="PTHR34822:SF1">
    <property type="entry name" value="GRPB FAMILY PROTEIN"/>
    <property type="match status" value="1"/>
</dbReference>
<keyword evidence="2" id="KW-1185">Reference proteome</keyword>
<accession>A0A927R8Z1</accession>
<dbReference type="Gene3D" id="3.30.460.10">
    <property type="entry name" value="Beta Polymerase, domain 2"/>
    <property type="match status" value="1"/>
</dbReference>
<dbReference type="PANTHER" id="PTHR34822">
    <property type="entry name" value="GRPB DOMAIN PROTEIN (AFU_ORTHOLOGUE AFUA_1G01530)"/>
    <property type="match status" value="1"/>
</dbReference>
<evidence type="ECO:0000313" key="1">
    <source>
        <dbReference type="EMBL" id="MBE1490889.1"/>
    </source>
</evidence>